<comment type="caution">
    <text evidence="2">The sequence shown here is derived from an EMBL/GenBank/DDBJ whole genome shotgun (WGS) entry which is preliminary data.</text>
</comment>
<gene>
    <name evidence="2" type="ORF">GCM10007964_30240</name>
</gene>
<name>A0A917VJ60_9ACTN</name>
<evidence type="ECO:0000256" key="1">
    <source>
        <dbReference type="SAM" id="MobiDB-lite"/>
    </source>
</evidence>
<dbReference type="Proteomes" id="UP000645217">
    <property type="component" value="Unassembled WGS sequence"/>
</dbReference>
<reference evidence="2" key="1">
    <citation type="journal article" date="2014" name="Int. J. Syst. Evol. Microbiol.">
        <title>Complete genome sequence of Corynebacterium casei LMG S-19264T (=DSM 44701T), isolated from a smear-ripened cheese.</title>
        <authorList>
            <consortium name="US DOE Joint Genome Institute (JGI-PGF)"/>
            <person name="Walter F."/>
            <person name="Albersmeier A."/>
            <person name="Kalinowski J."/>
            <person name="Ruckert C."/>
        </authorList>
    </citation>
    <scope>NUCLEOTIDE SEQUENCE</scope>
    <source>
        <strain evidence="2">JCM 13064</strain>
    </source>
</reference>
<dbReference type="EMBL" id="BMNT01000015">
    <property type="protein sequence ID" value="GGK85638.1"/>
    <property type="molecule type" value="Genomic_DNA"/>
</dbReference>
<protein>
    <submittedName>
        <fullName evidence="2">Uncharacterized protein</fullName>
    </submittedName>
</protein>
<sequence>MVSINPCADLGGTTEKRRERAASCVRRGERRPKVHQLLNSRLNRRARATVVKGVAGAGEPAPATVGQRRPVARVMVWVMVLPAESAAVALRERNEAFFGADRR</sequence>
<proteinExistence type="predicted"/>
<reference evidence="2" key="2">
    <citation type="submission" date="2020-09" db="EMBL/GenBank/DDBJ databases">
        <authorList>
            <person name="Sun Q."/>
            <person name="Ohkuma M."/>
        </authorList>
    </citation>
    <scope>NUCLEOTIDE SEQUENCE</scope>
    <source>
        <strain evidence="2">JCM 13064</strain>
    </source>
</reference>
<dbReference type="AlphaFoldDB" id="A0A917VJ60"/>
<organism evidence="2 3">
    <name type="scientific">Sphaerisporangium melleum</name>
    <dbReference type="NCBI Taxonomy" id="321316"/>
    <lineage>
        <taxon>Bacteria</taxon>
        <taxon>Bacillati</taxon>
        <taxon>Actinomycetota</taxon>
        <taxon>Actinomycetes</taxon>
        <taxon>Streptosporangiales</taxon>
        <taxon>Streptosporangiaceae</taxon>
        <taxon>Sphaerisporangium</taxon>
    </lineage>
</organism>
<evidence type="ECO:0000313" key="3">
    <source>
        <dbReference type="Proteomes" id="UP000645217"/>
    </source>
</evidence>
<accession>A0A917VJ60</accession>
<feature type="region of interest" description="Disordered" evidence="1">
    <location>
        <begin position="1"/>
        <end position="28"/>
    </location>
</feature>
<keyword evidence="3" id="KW-1185">Reference proteome</keyword>
<evidence type="ECO:0000313" key="2">
    <source>
        <dbReference type="EMBL" id="GGK85638.1"/>
    </source>
</evidence>